<organism evidence="1 2">
    <name type="scientific">Paraburkholderia humisilvae</name>
    <dbReference type="NCBI Taxonomy" id="627669"/>
    <lineage>
        <taxon>Bacteria</taxon>
        <taxon>Pseudomonadati</taxon>
        <taxon>Pseudomonadota</taxon>
        <taxon>Betaproteobacteria</taxon>
        <taxon>Burkholderiales</taxon>
        <taxon>Burkholderiaceae</taxon>
        <taxon>Paraburkholderia</taxon>
    </lineage>
</organism>
<evidence type="ECO:0000313" key="1">
    <source>
        <dbReference type="EMBL" id="CAB3758458.1"/>
    </source>
</evidence>
<name>A0A6J5DWP5_9BURK</name>
<dbReference type="Proteomes" id="UP000494363">
    <property type="component" value="Unassembled WGS sequence"/>
</dbReference>
<proteinExistence type="predicted"/>
<dbReference type="EMBL" id="CADIKH010000014">
    <property type="protein sequence ID" value="CAB3758458.1"/>
    <property type="molecule type" value="Genomic_DNA"/>
</dbReference>
<accession>A0A6J5DWP5</accession>
<gene>
    <name evidence="1" type="ORF">LMG29542_03344</name>
</gene>
<reference evidence="1 2" key="1">
    <citation type="submission" date="2020-04" db="EMBL/GenBank/DDBJ databases">
        <authorList>
            <person name="De Canck E."/>
        </authorList>
    </citation>
    <scope>NUCLEOTIDE SEQUENCE [LARGE SCALE GENOMIC DNA]</scope>
    <source>
        <strain evidence="1 2">LMG 29542</strain>
    </source>
</reference>
<protein>
    <submittedName>
        <fullName evidence="1">Uncharacterized protein</fullName>
    </submittedName>
</protein>
<evidence type="ECO:0000313" key="2">
    <source>
        <dbReference type="Proteomes" id="UP000494363"/>
    </source>
</evidence>
<sequence>MFRPPRTRCRCCGQPFSDANVYSEAGWIETRISGLCEVCFDTIADLIAGDADDDERNESDGTDR</sequence>
<keyword evidence="2" id="KW-1185">Reference proteome</keyword>
<dbReference type="AlphaFoldDB" id="A0A6J5DWP5"/>